<organism evidence="1 2">
    <name type="scientific">Microvirga aerophila</name>
    <dbReference type="NCBI Taxonomy" id="670291"/>
    <lineage>
        <taxon>Bacteria</taxon>
        <taxon>Pseudomonadati</taxon>
        <taxon>Pseudomonadota</taxon>
        <taxon>Alphaproteobacteria</taxon>
        <taxon>Hyphomicrobiales</taxon>
        <taxon>Methylobacteriaceae</taxon>
        <taxon>Microvirga</taxon>
    </lineage>
</organism>
<gene>
    <name evidence="1" type="ORF">MAE02_02430</name>
</gene>
<dbReference type="OrthoDB" id="9807358at2"/>
<evidence type="ECO:0000313" key="1">
    <source>
        <dbReference type="EMBL" id="GEO12547.1"/>
    </source>
</evidence>
<dbReference type="InterPro" id="IPR029024">
    <property type="entry name" value="TerB-like"/>
</dbReference>
<dbReference type="SUPFAM" id="SSF158682">
    <property type="entry name" value="TerB-like"/>
    <property type="match status" value="1"/>
</dbReference>
<dbReference type="RefSeq" id="WP_114184457.1">
    <property type="nucleotide sequence ID" value="NZ_BJYU01000002.1"/>
</dbReference>
<proteinExistence type="predicted"/>
<accession>A0A512BL24</accession>
<keyword evidence="2" id="KW-1185">Reference proteome</keyword>
<evidence type="ECO:0008006" key="3">
    <source>
        <dbReference type="Google" id="ProtNLM"/>
    </source>
</evidence>
<dbReference type="Proteomes" id="UP000321085">
    <property type="component" value="Unassembled WGS sequence"/>
</dbReference>
<evidence type="ECO:0000313" key="2">
    <source>
        <dbReference type="Proteomes" id="UP000321085"/>
    </source>
</evidence>
<dbReference type="AlphaFoldDB" id="A0A512BL24"/>
<dbReference type="EMBL" id="BJYU01000002">
    <property type="protein sequence ID" value="GEO12547.1"/>
    <property type="molecule type" value="Genomic_DNA"/>
</dbReference>
<dbReference type="Gene3D" id="1.10.3680.10">
    <property type="entry name" value="TerB-like"/>
    <property type="match status" value="1"/>
</dbReference>
<protein>
    <recommendedName>
        <fullName evidence="3">Co-chaperone DjlA N-terminal domain-containing protein</fullName>
    </recommendedName>
</protein>
<name>A0A512BL24_9HYPH</name>
<sequence length="175" mass="19092">MPALIALLTALGAAAFWFYRLRDAGRAAFDVIDSAQRIRGIYRRKRFLSKAESSPIASVDDPAAAAAAMLIALAASRGRLSLAAETAIKHEMQTTMDQTNVDEAFTFARWVADHANDPGDLTLRFAKLWMNTLQPSERSDLHAMACRIAAVDGDPTDLQTGCLRALQMRLGLTRA</sequence>
<comment type="caution">
    <text evidence="1">The sequence shown here is derived from an EMBL/GenBank/DDBJ whole genome shotgun (WGS) entry which is preliminary data.</text>
</comment>
<reference evidence="1 2" key="1">
    <citation type="submission" date="2019-07" db="EMBL/GenBank/DDBJ databases">
        <title>Whole genome shotgun sequence of Microvirga aerophila NBRC 106136.</title>
        <authorList>
            <person name="Hosoyama A."/>
            <person name="Uohara A."/>
            <person name="Ohji S."/>
            <person name="Ichikawa N."/>
        </authorList>
    </citation>
    <scope>NUCLEOTIDE SEQUENCE [LARGE SCALE GENOMIC DNA]</scope>
    <source>
        <strain evidence="1 2">NBRC 106136</strain>
    </source>
</reference>